<dbReference type="SMART" id="SM00345">
    <property type="entry name" value="HTH_GNTR"/>
    <property type="match status" value="1"/>
</dbReference>
<dbReference type="CDD" id="cd07377">
    <property type="entry name" value="WHTH_GntR"/>
    <property type="match status" value="1"/>
</dbReference>
<keyword evidence="2" id="KW-0238">DNA-binding</keyword>
<evidence type="ECO:0000256" key="1">
    <source>
        <dbReference type="ARBA" id="ARBA00023015"/>
    </source>
</evidence>
<keyword evidence="1" id="KW-0805">Transcription regulation</keyword>
<evidence type="ECO:0000256" key="2">
    <source>
        <dbReference type="ARBA" id="ARBA00023125"/>
    </source>
</evidence>
<reference evidence="5 6" key="1">
    <citation type="submission" date="2020-09" db="EMBL/GenBank/DDBJ databases">
        <title>Novel species in genus Gordonia.</title>
        <authorList>
            <person name="Zhang G."/>
        </authorList>
    </citation>
    <scope>NUCLEOTIDE SEQUENCE [LARGE SCALE GENOMIC DNA]</scope>
    <source>
        <strain evidence="5 6">ON-33</strain>
    </source>
</reference>
<dbReference type="Gene3D" id="1.10.10.10">
    <property type="entry name" value="Winged helix-like DNA-binding domain superfamily/Winged helix DNA-binding domain"/>
    <property type="match status" value="1"/>
</dbReference>
<dbReference type="Proteomes" id="UP000602395">
    <property type="component" value="Unassembled WGS sequence"/>
</dbReference>
<dbReference type="PANTHER" id="PTHR38445:SF9">
    <property type="entry name" value="HTH-TYPE TRANSCRIPTIONAL REPRESSOR YTRA"/>
    <property type="match status" value="1"/>
</dbReference>
<keyword evidence="3" id="KW-0804">Transcription</keyword>
<feature type="domain" description="HTH gntR-type" evidence="4">
    <location>
        <begin position="17"/>
        <end position="85"/>
    </location>
</feature>
<dbReference type="Pfam" id="PF00392">
    <property type="entry name" value="GntR"/>
    <property type="match status" value="1"/>
</dbReference>
<dbReference type="InterPro" id="IPR036388">
    <property type="entry name" value="WH-like_DNA-bd_sf"/>
</dbReference>
<dbReference type="PROSITE" id="PS50949">
    <property type="entry name" value="HTH_GNTR"/>
    <property type="match status" value="1"/>
</dbReference>
<dbReference type="SUPFAM" id="SSF46785">
    <property type="entry name" value="Winged helix' DNA-binding domain"/>
    <property type="match status" value="1"/>
</dbReference>
<name>A0ABR7WEM5_9ACTN</name>
<protein>
    <submittedName>
        <fullName evidence="5">GntR family transcriptional regulator</fullName>
    </submittedName>
</protein>
<evidence type="ECO:0000313" key="5">
    <source>
        <dbReference type="EMBL" id="MBD1321236.1"/>
    </source>
</evidence>
<dbReference type="InterPro" id="IPR000524">
    <property type="entry name" value="Tscrpt_reg_HTH_GntR"/>
</dbReference>
<dbReference type="InterPro" id="IPR036390">
    <property type="entry name" value="WH_DNA-bd_sf"/>
</dbReference>
<gene>
    <name evidence="5" type="ORF">IDF66_16740</name>
</gene>
<dbReference type="PANTHER" id="PTHR38445">
    <property type="entry name" value="HTH-TYPE TRANSCRIPTIONAL REPRESSOR YTRA"/>
    <property type="match status" value="1"/>
</dbReference>
<dbReference type="EMBL" id="JACWMS010000003">
    <property type="protein sequence ID" value="MBD1321236.1"/>
    <property type="molecule type" value="Genomic_DNA"/>
</dbReference>
<dbReference type="RefSeq" id="WP_190267812.1">
    <property type="nucleotide sequence ID" value="NZ_BAABAD010000005.1"/>
</dbReference>
<keyword evidence="6" id="KW-1185">Reference proteome</keyword>
<evidence type="ECO:0000256" key="3">
    <source>
        <dbReference type="ARBA" id="ARBA00023163"/>
    </source>
</evidence>
<sequence length="125" mass="13501">MSADLATMLTIDHDGAEPPFEQVRAGVIELIARGELLVGQRIPTVRRLAADLGLAANTVARSYRELEAAGVIETRGRHGSFIKSSRDATLDRAQRATVEHVRSLRDLGIDDATIVTLVTQATRLG</sequence>
<evidence type="ECO:0000259" key="4">
    <source>
        <dbReference type="PROSITE" id="PS50949"/>
    </source>
</evidence>
<proteinExistence type="predicted"/>
<accession>A0ABR7WEM5</accession>
<organism evidence="5 6">
    <name type="scientific">Gordonia hankookensis</name>
    <dbReference type="NCBI Taxonomy" id="589403"/>
    <lineage>
        <taxon>Bacteria</taxon>
        <taxon>Bacillati</taxon>
        <taxon>Actinomycetota</taxon>
        <taxon>Actinomycetes</taxon>
        <taxon>Mycobacteriales</taxon>
        <taxon>Gordoniaceae</taxon>
        <taxon>Gordonia</taxon>
    </lineage>
</organism>
<comment type="caution">
    <text evidence="5">The sequence shown here is derived from an EMBL/GenBank/DDBJ whole genome shotgun (WGS) entry which is preliminary data.</text>
</comment>
<evidence type="ECO:0000313" key="6">
    <source>
        <dbReference type="Proteomes" id="UP000602395"/>
    </source>
</evidence>